<feature type="domain" description="RING-type" evidence="6">
    <location>
        <begin position="54"/>
        <end position="95"/>
    </location>
</feature>
<dbReference type="InterPro" id="IPR017907">
    <property type="entry name" value="Znf_RING_CS"/>
</dbReference>
<keyword evidence="2 4" id="KW-0863">Zinc-finger</keyword>
<gene>
    <name evidence="7" type="ORF">J0S82_008965</name>
</gene>
<evidence type="ECO:0000259" key="6">
    <source>
        <dbReference type="PROSITE" id="PS50089"/>
    </source>
</evidence>
<dbReference type="FunFam" id="3.30.40.10:FF:000077">
    <property type="entry name" value="E3 ubiquitin-protein ligase SH3RF1 isoform X1"/>
    <property type="match status" value="1"/>
</dbReference>
<dbReference type="GO" id="GO:0005654">
    <property type="term" value="C:nucleoplasm"/>
    <property type="evidence" value="ECO:0007669"/>
    <property type="project" value="TreeGrafter"/>
</dbReference>
<keyword evidence="8" id="KW-1185">Reference proteome</keyword>
<keyword evidence="3" id="KW-0862">Zinc</keyword>
<proteinExistence type="predicted"/>
<evidence type="ECO:0000256" key="4">
    <source>
        <dbReference type="PROSITE-ProRule" id="PRU00175"/>
    </source>
</evidence>
<dbReference type="GO" id="GO:0061630">
    <property type="term" value="F:ubiquitin protein ligase activity"/>
    <property type="evidence" value="ECO:0007669"/>
    <property type="project" value="TreeGrafter"/>
</dbReference>
<dbReference type="PROSITE" id="PS50089">
    <property type="entry name" value="ZF_RING_2"/>
    <property type="match status" value="1"/>
</dbReference>
<accession>A0A8J6DK25</accession>
<dbReference type="InterPro" id="IPR047153">
    <property type="entry name" value="TRIM45/56/19-like"/>
</dbReference>
<dbReference type="PANTHER" id="PTHR25462:SF296">
    <property type="entry name" value="MEIOTIC P26, ISOFORM F"/>
    <property type="match status" value="1"/>
</dbReference>
<dbReference type="CDD" id="cd16750">
    <property type="entry name" value="RING-HC_SH3RF3"/>
    <property type="match status" value="1"/>
</dbReference>
<feature type="region of interest" description="Disordered" evidence="5">
    <location>
        <begin position="270"/>
        <end position="289"/>
    </location>
</feature>
<dbReference type="SUPFAM" id="SSF57850">
    <property type="entry name" value="RING/U-box"/>
    <property type="match status" value="1"/>
</dbReference>
<keyword evidence="1" id="KW-0479">Metal-binding</keyword>
<evidence type="ECO:0000256" key="2">
    <source>
        <dbReference type="ARBA" id="ARBA00022771"/>
    </source>
</evidence>
<dbReference type="Proteomes" id="UP000700334">
    <property type="component" value="Unassembled WGS sequence"/>
</dbReference>
<dbReference type="InterPro" id="IPR001841">
    <property type="entry name" value="Znf_RING"/>
</dbReference>
<dbReference type="OrthoDB" id="19092at2759"/>
<reference evidence="7" key="1">
    <citation type="journal article" date="2021" name="Evol. Appl.">
        <title>The genome of the Pyrenean desman and the effects of bottlenecks and inbreeding on the genomic landscape of an endangered species.</title>
        <authorList>
            <person name="Escoda L."/>
            <person name="Castresana J."/>
        </authorList>
    </citation>
    <scope>NUCLEOTIDE SEQUENCE</scope>
    <source>
        <strain evidence="7">IBE-C5619</strain>
    </source>
</reference>
<name>A0A8J6DK25_GALPY</name>
<comment type="caution">
    <text evidence="7">The sequence shown here is derived from an EMBL/GenBank/DDBJ whole genome shotgun (WGS) entry which is preliminary data.</text>
</comment>
<evidence type="ECO:0000256" key="3">
    <source>
        <dbReference type="ARBA" id="ARBA00022833"/>
    </source>
</evidence>
<dbReference type="Gene3D" id="3.30.40.10">
    <property type="entry name" value="Zinc/RING finger domain, C3HC4 (zinc finger)"/>
    <property type="match status" value="1"/>
</dbReference>
<dbReference type="Pfam" id="PF13445">
    <property type="entry name" value="zf-RING_UBOX"/>
    <property type="match status" value="1"/>
</dbReference>
<evidence type="ECO:0000256" key="5">
    <source>
        <dbReference type="SAM" id="MobiDB-lite"/>
    </source>
</evidence>
<sequence>MLLGASWPCASRAAAAQSEGDDDESAGPRGRAAVAAASADADMDESSLLDLLECSVCLERLDTTAKVLPCQHTFCRRCLESIVCSRRELRCPECRILVGCGVDELPANILLVRLLDGIRQRPRAGASPGGSPPARPGPSSGGAAALAGGGGSAAGSAPGSPVFLPSAAGSATASLRELTTSRSSTVAKVMSAVSSSLHQKLPRKGGTVPSARAWLVPHPYAHKRWARATSRWQGPFGLPNCGTARVSSLTGVPAELVWISELIGTSTASNPIGTSQNWRGSHDLNSTGV</sequence>
<dbReference type="SMART" id="SM00184">
    <property type="entry name" value="RING"/>
    <property type="match status" value="1"/>
</dbReference>
<dbReference type="GO" id="GO:0008270">
    <property type="term" value="F:zinc ion binding"/>
    <property type="evidence" value="ECO:0007669"/>
    <property type="project" value="UniProtKB-KW"/>
</dbReference>
<dbReference type="InterPro" id="IPR028502">
    <property type="entry name" value="SH3RF3_RING-HC_Zfn"/>
</dbReference>
<dbReference type="PANTHER" id="PTHR25462">
    <property type="entry name" value="BONUS, ISOFORM C-RELATED"/>
    <property type="match status" value="1"/>
</dbReference>
<evidence type="ECO:0000313" key="8">
    <source>
        <dbReference type="Proteomes" id="UP000700334"/>
    </source>
</evidence>
<dbReference type="AlphaFoldDB" id="A0A8J6DK25"/>
<feature type="region of interest" description="Disordered" evidence="5">
    <location>
        <begin position="121"/>
        <end position="152"/>
    </location>
</feature>
<evidence type="ECO:0000256" key="1">
    <source>
        <dbReference type="ARBA" id="ARBA00022723"/>
    </source>
</evidence>
<protein>
    <submittedName>
        <fullName evidence="7">E3 ubiquitin-protein ligase SH3RF3</fullName>
    </submittedName>
</protein>
<feature type="compositionally biased region" description="Low complexity" evidence="5">
    <location>
        <begin position="137"/>
        <end position="146"/>
    </location>
</feature>
<dbReference type="InterPro" id="IPR013083">
    <property type="entry name" value="Znf_RING/FYVE/PHD"/>
</dbReference>
<evidence type="ECO:0000313" key="7">
    <source>
        <dbReference type="EMBL" id="KAG8512407.1"/>
    </source>
</evidence>
<dbReference type="InterPro" id="IPR027370">
    <property type="entry name" value="Znf-RING_euk"/>
</dbReference>
<dbReference type="PROSITE" id="PS00518">
    <property type="entry name" value="ZF_RING_1"/>
    <property type="match status" value="1"/>
</dbReference>
<organism evidence="7 8">
    <name type="scientific">Galemys pyrenaicus</name>
    <name type="common">Iberian desman</name>
    <name type="synonym">Pyrenean desman</name>
    <dbReference type="NCBI Taxonomy" id="202257"/>
    <lineage>
        <taxon>Eukaryota</taxon>
        <taxon>Metazoa</taxon>
        <taxon>Chordata</taxon>
        <taxon>Craniata</taxon>
        <taxon>Vertebrata</taxon>
        <taxon>Euteleostomi</taxon>
        <taxon>Mammalia</taxon>
        <taxon>Eutheria</taxon>
        <taxon>Laurasiatheria</taxon>
        <taxon>Eulipotyphla</taxon>
        <taxon>Talpidae</taxon>
        <taxon>Galemys</taxon>
    </lineage>
</organism>
<dbReference type="EMBL" id="JAGFMF010011799">
    <property type="protein sequence ID" value="KAG8512407.1"/>
    <property type="molecule type" value="Genomic_DNA"/>
</dbReference>